<name>A0A1I7IKD0_9FIRM</name>
<dbReference type="STRING" id="155865.SAMN05216515_1542"/>
<dbReference type="InterPro" id="IPR012337">
    <property type="entry name" value="RNaseH-like_sf"/>
</dbReference>
<organism evidence="2 3">
    <name type="scientific">Eubacterium pyruvativorans</name>
    <dbReference type="NCBI Taxonomy" id="155865"/>
    <lineage>
        <taxon>Bacteria</taxon>
        <taxon>Bacillati</taxon>
        <taxon>Bacillota</taxon>
        <taxon>Clostridia</taxon>
        <taxon>Eubacteriales</taxon>
        <taxon>Eubacteriaceae</taxon>
        <taxon>Eubacterium</taxon>
    </lineage>
</organism>
<dbReference type="SUPFAM" id="SSF53098">
    <property type="entry name" value="Ribonuclease H-like"/>
    <property type="match status" value="1"/>
</dbReference>
<accession>A0A1I7IKD0</accession>
<evidence type="ECO:0000313" key="3">
    <source>
        <dbReference type="Proteomes" id="UP000198817"/>
    </source>
</evidence>
<proteinExistence type="predicted"/>
<dbReference type="AlphaFoldDB" id="A0A1I7IKD0"/>
<feature type="domain" description="Integrase catalytic" evidence="1">
    <location>
        <begin position="11"/>
        <end position="186"/>
    </location>
</feature>
<dbReference type="InterPro" id="IPR001584">
    <property type="entry name" value="Integrase_cat-core"/>
</dbReference>
<dbReference type="InterPro" id="IPR036397">
    <property type="entry name" value="RNaseH_sf"/>
</dbReference>
<dbReference type="OrthoDB" id="3193769at2"/>
<dbReference type="RefSeq" id="WP_090489923.1">
    <property type="nucleotide sequence ID" value="NZ_FOWF01000054.1"/>
</dbReference>
<dbReference type="Gene3D" id="3.30.420.10">
    <property type="entry name" value="Ribonuclease H-like superfamily/Ribonuclease H"/>
    <property type="match status" value="1"/>
</dbReference>
<dbReference type="GO" id="GO:0015074">
    <property type="term" value="P:DNA integration"/>
    <property type="evidence" value="ECO:0007669"/>
    <property type="project" value="InterPro"/>
</dbReference>
<keyword evidence="3" id="KW-1185">Reference proteome</keyword>
<dbReference type="PANTHER" id="PTHR35004">
    <property type="entry name" value="TRANSPOSASE RV3428C-RELATED"/>
    <property type="match status" value="1"/>
</dbReference>
<evidence type="ECO:0000313" key="2">
    <source>
        <dbReference type="EMBL" id="SFU73373.1"/>
    </source>
</evidence>
<dbReference type="EMBL" id="FPBT01000051">
    <property type="protein sequence ID" value="SFU73373.1"/>
    <property type="molecule type" value="Genomic_DNA"/>
</dbReference>
<reference evidence="2 3" key="1">
    <citation type="submission" date="2016-10" db="EMBL/GenBank/DDBJ databases">
        <authorList>
            <person name="de Groot N.N."/>
        </authorList>
    </citation>
    <scope>NUCLEOTIDE SEQUENCE [LARGE SCALE GENOMIC DNA]</scope>
    <source>
        <strain evidence="2 3">KHGC13</strain>
    </source>
</reference>
<dbReference type="GO" id="GO:0003676">
    <property type="term" value="F:nucleic acid binding"/>
    <property type="evidence" value="ECO:0007669"/>
    <property type="project" value="InterPro"/>
</dbReference>
<gene>
    <name evidence="2" type="ORF">SAMN05216508_1512</name>
</gene>
<dbReference type="PROSITE" id="PS50994">
    <property type="entry name" value="INTEGRASE"/>
    <property type="match status" value="1"/>
</dbReference>
<protein>
    <submittedName>
        <fullName evidence="2">Integrase core domain-containing protein</fullName>
    </submittedName>
</protein>
<dbReference type="Proteomes" id="UP000198817">
    <property type="component" value="Unassembled WGS sequence"/>
</dbReference>
<evidence type="ECO:0000259" key="1">
    <source>
        <dbReference type="PROSITE" id="PS50994"/>
    </source>
</evidence>
<sequence>MKPQRKTGLREDPAPGYEAQVDYGQYTMKSMYGNNVRVYFFCVVLSYSRMKFVYFSPEPFDAERTIEAHMYAFKYFGGRTQMIVYDQDRCLCIDENFGEIVFVKEFEDFVRETGFSIYLCHKHDPQTKGRVENAVGTVKRDFLDGRIYHGIDELNMSCLAWLDGFGNGQVNERTKKIPRDMFAGEYMKLQHVYERKNDDVKVLTPDKNIIEFRKNWFELPPGKVHEGDRVRAEKHGRTLLIYHALTNDLICKHTIPNGEGNSVTLPNTEKALSIEEELLLDYKDYPVAKEFFTKLRKRSPRYVYPQCNRIRRMQKVYTAEQIVDGFEFCVAEDICSVKELTAYLLCRHGEEIARKFVSTYSYRHYKDRADEIREEVLRWQR</sequence>